<dbReference type="SUPFAM" id="SSF51735">
    <property type="entry name" value="NAD(P)-binding Rossmann-fold domains"/>
    <property type="match status" value="1"/>
</dbReference>
<dbReference type="AlphaFoldDB" id="A0A4Q0MR63"/>
<dbReference type="OrthoDB" id="9808276at2"/>
<organism evidence="2 3">
    <name type="scientific">Hansschlegelia zhihuaiae</name>
    <dbReference type="NCBI Taxonomy" id="405005"/>
    <lineage>
        <taxon>Bacteria</taxon>
        <taxon>Pseudomonadati</taxon>
        <taxon>Pseudomonadota</taxon>
        <taxon>Alphaproteobacteria</taxon>
        <taxon>Hyphomicrobiales</taxon>
        <taxon>Methylopilaceae</taxon>
        <taxon>Hansschlegelia</taxon>
    </lineage>
</organism>
<accession>A0A4Q0MR63</accession>
<evidence type="ECO:0000256" key="1">
    <source>
        <dbReference type="ARBA" id="ARBA00023027"/>
    </source>
</evidence>
<dbReference type="Gene3D" id="3.40.50.720">
    <property type="entry name" value="NAD(P)-binding Rossmann-like Domain"/>
    <property type="match status" value="1"/>
</dbReference>
<gene>
    <name evidence="2" type="ORF">EK403_02020</name>
</gene>
<sequence length="286" mass="30197">MRRLVVFGCGYSARRFLELHGAKFDVLDVTARSPETAAALAEDGLSAHVFDGSGATPALSRAIESATHLLISAPPDDAGDPVLRGAADALARARALEWIGYLSTIGVYADMGGGWVDEATAPQAENERGRRRVEAEEAWLAFGGRAGAAVQLFRLAGIYGPGRSAVDNIRTGTARRLVKPGQVFNRIHVDDIAAAVAAGIERPAVGPAINVTDDEPAPPQDVIALAAGLLGAEVPPDIPFETAELSPMARSFYSSNKRVSNRRLREELGVELAYPTYREGIAALAS</sequence>
<dbReference type="EMBL" id="RYFI01000001">
    <property type="protein sequence ID" value="RXF75636.1"/>
    <property type="molecule type" value="Genomic_DNA"/>
</dbReference>
<comment type="caution">
    <text evidence="2">The sequence shown here is derived from an EMBL/GenBank/DDBJ whole genome shotgun (WGS) entry which is preliminary data.</text>
</comment>
<dbReference type="Proteomes" id="UP000289708">
    <property type="component" value="Unassembled WGS sequence"/>
</dbReference>
<reference evidence="2 3" key="1">
    <citation type="submission" date="2018-12" db="EMBL/GenBank/DDBJ databases">
        <title>bacterium Hansschlegelia zhihuaiae S113.</title>
        <authorList>
            <person name="He J."/>
        </authorList>
    </citation>
    <scope>NUCLEOTIDE SEQUENCE [LARGE SCALE GENOMIC DNA]</scope>
    <source>
        <strain evidence="2 3">S 113</strain>
    </source>
</reference>
<evidence type="ECO:0000313" key="3">
    <source>
        <dbReference type="Proteomes" id="UP000289708"/>
    </source>
</evidence>
<dbReference type="PANTHER" id="PTHR43574">
    <property type="entry name" value="EPIMERASE-RELATED"/>
    <property type="match status" value="1"/>
</dbReference>
<evidence type="ECO:0000313" key="2">
    <source>
        <dbReference type="EMBL" id="RXF75636.1"/>
    </source>
</evidence>
<name>A0A4Q0MR63_9HYPH</name>
<dbReference type="CDD" id="cd05266">
    <property type="entry name" value="SDR_a4"/>
    <property type="match status" value="1"/>
</dbReference>
<dbReference type="InterPro" id="IPR036291">
    <property type="entry name" value="NAD(P)-bd_dom_sf"/>
</dbReference>
<keyword evidence="3" id="KW-1185">Reference proteome</keyword>
<keyword evidence="1" id="KW-0520">NAD</keyword>
<dbReference type="RefSeq" id="WP_128775815.1">
    <property type="nucleotide sequence ID" value="NZ_RYFI01000001.1"/>
</dbReference>
<proteinExistence type="predicted"/>
<protein>
    <submittedName>
        <fullName evidence="2">SDR family oxidoreductase</fullName>
    </submittedName>
</protein>